<dbReference type="Pfam" id="PF05901">
    <property type="entry name" value="Excalibur"/>
    <property type="match status" value="1"/>
</dbReference>
<sequence>MKKIILVGLLGFGAWSLYKQSIDTAPSAIHTSSGSGDLRSEAPIHSTHQSFRCDGRQHCSQMTSRAEAEFFTRNCPNTKMDGDRDGIPCENDSRF</sequence>
<name>A0A2P4ER61_9GAMM</name>
<evidence type="ECO:0000313" key="4">
    <source>
        <dbReference type="Proteomes" id="UP000243451"/>
    </source>
</evidence>
<dbReference type="InterPro" id="IPR008613">
    <property type="entry name" value="Excalibur_Ca-bd_domain"/>
</dbReference>
<dbReference type="Proteomes" id="UP000243451">
    <property type="component" value="Unassembled WGS sequence"/>
</dbReference>
<keyword evidence="4" id="KW-1185">Reference proteome</keyword>
<evidence type="ECO:0000313" key="3">
    <source>
        <dbReference type="EMBL" id="POB01094.1"/>
    </source>
</evidence>
<dbReference type="SMART" id="SM00894">
    <property type="entry name" value="Excalibur"/>
    <property type="match status" value="1"/>
</dbReference>
<evidence type="ECO:0000259" key="2">
    <source>
        <dbReference type="SMART" id="SM00894"/>
    </source>
</evidence>
<accession>A0A2P4ER61</accession>
<gene>
    <name evidence="3" type="ORF">C1949_17230</name>
</gene>
<feature type="compositionally biased region" description="Basic and acidic residues" evidence="1">
    <location>
        <begin position="80"/>
        <end position="95"/>
    </location>
</feature>
<organism evidence="3 4">
    <name type="scientific">Halopseudomonas oceani</name>
    <dbReference type="NCBI Taxonomy" id="1708783"/>
    <lineage>
        <taxon>Bacteria</taxon>
        <taxon>Pseudomonadati</taxon>
        <taxon>Pseudomonadota</taxon>
        <taxon>Gammaproteobacteria</taxon>
        <taxon>Pseudomonadales</taxon>
        <taxon>Pseudomonadaceae</taxon>
        <taxon>Halopseudomonas</taxon>
    </lineage>
</organism>
<evidence type="ECO:0000256" key="1">
    <source>
        <dbReference type="SAM" id="MobiDB-lite"/>
    </source>
</evidence>
<reference evidence="3 4" key="1">
    <citation type="submission" date="2018-01" db="EMBL/GenBank/DDBJ databases">
        <title>Draft genome of the type strain Pseudomonas oceani DSM 100277 isolated from the deep water in Okinawa trough, northwestern Pacific Ocean.</title>
        <authorList>
            <person name="Gomila M."/>
            <person name="Mulet M."/>
            <person name="Garcia-Valdes E."/>
            <person name="Lalucat J."/>
        </authorList>
    </citation>
    <scope>NUCLEOTIDE SEQUENCE [LARGE SCALE GENOMIC DNA]</scope>
    <source>
        <strain evidence="3 4">DSM 100277</strain>
    </source>
</reference>
<feature type="region of interest" description="Disordered" evidence="1">
    <location>
        <begin position="75"/>
        <end position="95"/>
    </location>
</feature>
<dbReference type="EMBL" id="PPSK01000024">
    <property type="protein sequence ID" value="POB01094.1"/>
    <property type="molecule type" value="Genomic_DNA"/>
</dbReference>
<comment type="caution">
    <text evidence="3">The sequence shown here is derived from an EMBL/GenBank/DDBJ whole genome shotgun (WGS) entry which is preliminary data.</text>
</comment>
<dbReference type="OrthoDB" id="72963at2"/>
<dbReference type="AlphaFoldDB" id="A0A2P4ER61"/>
<dbReference type="RefSeq" id="WP_104739689.1">
    <property type="nucleotide sequence ID" value="NZ_BMHR01000021.1"/>
</dbReference>
<proteinExistence type="predicted"/>
<feature type="domain" description="Excalibur calcium-binding" evidence="2">
    <location>
        <begin position="55"/>
        <end position="90"/>
    </location>
</feature>
<protein>
    <submittedName>
        <fullName evidence="3">Calcium-binding protein</fullName>
    </submittedName>
</protein>